<dbReference type="InterPro" id="IPR014746">
    <property type="entry name" value="Gln_synth/guanido_kin_cat_dom"/>
</dbReference>
<accession>A0ABW1J4N0</accession>
<dbReference type="PANTHER" id="PTHR43785:SF12">
    <property type="entry name" value="TYPE-1 GLUTAMINE SYNTHETASE 2"/>
    <property type="match status" value="1"/>
</dbReference>
<name>A0ABW1J4N0_9PSEU</name>
<dbReference type="EC" id="6.3.1.-" evidence="6"/>
<gene>
    <name evidence="6" type="ORF">ACFQE5_14240</name>
</gene>
<dbReference type="EMBL" id="JBHSQW010000031">
    <property type="protein sequence ID" value="MFC5995370.1"/>
    <property type="molecule type" value="Genomic_DNA"/>
</dbReference>
<dbReference type="PROSITE" id="PS51987">
    <property type="entry name" value="GS_CATALYTIC"/>
    <property type="match status" value="1"/>
</dbReference>
<feature type="domain" description="GS catalytic" evidence="5">
    <location>
        <begin position="124"/>
        <end position="456"/>
    </location>
</feature>
<evidence type="ECO:0000313" key="7">
    <source>
        <dbReference type="Proteomes" id="UP001596302"/>
    </source>
</evidence>
<dbReference type="Gene3D" id="3.10.20.70">
    <property type="entry name" value="Glutamine synthetase, N-terminal domain"/>
    <property type="match status" value="1"/>
</dbReference>
<proteinExistence type="inferred from homology"/>
<comment type="caution">
    <text evidence="6">The sequence shown here is derived from an EMBL/GenBank/DDBJ whole genome shotgun (WGS) entry which is preliminary data.</text>
</comment>
<dbReference type="RefSeq" id="WP_379585391.1">
    <property type="nucleotide sequence ID" value="NZ_JBHSQW010000031.1"/>
</dbReference>
<dbReference type="SMART" id="SM01230">
    <property type="entry name" value="Gln-synt_C"/>
    <property type="match status" value="1"/>
</dbReference>
<evidence type="ECO:0000313" key="6">
    <source>
        <dbReference type="EMBL" id="MFC5995370.1"/>
    </source>
</evidence>
<dbReference type="PANTHER" id="PTHR43785">
    <property type="entry name" value="GAMMA-GLUTAMYLPUTRESCINE SYNTHETASE"/>
    <property type="match status" value="1"/>
</dbReference>
<dbReference type="Pfam" id="PF00120">
    <property type="entry name" value="Gln-synt_C"/>
    <property type="match status" value="1"/>
</dbReference>
<dbReference type="GO" id="GO:0016874">
    <property type="term" value="F:ligase activity"/>
    <property type="evidence" value="ECO:0007669"/>
    <property type="project" value="UniProtKB-KW"/>
</dbReference>
<dbReference type="Proteomes" id="UP001596302">
    <property type="component" value="Unassembled WGS sequence"/>
</dbReference>
<evidence type="ECO:0000256" key="3">
    <source>
        <dbReference type="PROSITE-ProRule" id="PRU01331"/>
    </source>
</evidence>
<evidence type="ECO:0000256" key="4">
    <source>
        <dbReference type="RuleBase" id="RU000384"/>
    </source>
</evidence>
<organism evidence="6 7">
    <name type="scientific">Pseudonocardia hispaniensis</name>
    <dbReference type="NCBI Taxonomy" id="904933"/>
    <lineage>
        <taxon>Bacteria</taxon>
        <taxon>Bacillati</taxon>
        <taxon>Actinomycetota</taxon>
        <taxon>Actinomycetes</taxon>
        <taxon>Pseudonocardiales</taxon>
        <taxon>Pseudonocardiaceae</taxon>
        <taxon>Pseudonocardia</taxon>
    </lineage>
</organism>
<evidence type="ECO:0000256" key="2">
    <source>
        <dbReference type="ARBA" id="ARBA00022598"/>
    </source>
</evidence>
<comment type="similarity">
    <text evidence="1 3 4">Belongs to the glutamine synthetase family.</text>
</comment>
<protein>
    <submittedName>
        <fullName evidence="6">Glutamine synthetase family protein</fullName>
        <ecNumber evidence="6">6.3.1.-</ecNumber>
    </submittedName>
</protein>
<dbReference type="InterPro" id="IPR008146">
    <property type="entry name" value="Gln_synth_cat_dom"/>
</dbReference>
<reference evidence="7" key="1">
    <citation type="journal article" date="2019" name="Int. J. Syst. Evol. Microbiol.">
        <title>The Global Catalogue of Microorganisms (GCM) 10K type strain sequencing project: providing services to taxonomists for standard genome sequencing and annotation.</title>
        <authorList>
            <consortium name="The Broad Institute Genomics Platform"/>
            <consortium name="The Broad Institute Genome Sequencing Center for Infectious Disease"/>
            <person name="Wu L."/>
            <person name="Ma J."/>
        </authorList>
    </citation>
    <scope>NUCLEOTIDE SEQUENCE [LARGE SCALE GENOMIC DNA]</scope>
    <source>
        <strain evidence="7">CCM 8391</strain>
    </source>
</reference>
<keyword evidence="2 6" id="KW-0436">Ligase</keyword>
<keyword evidence="7" id="KW-1185">Reference proteome</keyword>
<evidence type="ECO:0000256" key="1">
    <source>
        <dbReference type="ARBA" id="ARBA00009897"/>
    </source>
</evidence>
<dbReference type="SUPFAM" id="SSF54368">
    <property type="entry name" value="Glutamine synthetase, N-terminal domain"/>
    <property type="match status" value="1"/>
</dbReference>
<dbReference type="InterPro" id="IPR036651">
    <property type="entry name" value="Gln_synt_N_sf"/>
</dbReference>
<dbReference type="SUPFAM" id="SSF55931">
    <property type="entry name" value="Glutamine synthetase/guanido kinase"/>
    <property type="match status" value="1"/>
</dbReference>
<sequence>MSNGNGMLDPAAFEELVTDGTIDTVICAVPDPHGRLMGKRLTVNSFRSLGLSGEGIHASSYLFASDLEMTPLDLPISSGANGWADVRLVPDLGTLRRVPWEPYAALVICDAYASDSDDLIEVSPRTMLRRQVERAASAGLTLKFASELEFYLAAQDPATALEREYRDLPMTSGYRGDYQILQSSRDEWFIRQIRTLMPQFGIPVESSKTEWGLGQQEITLDYCATMEMADRHLLFKHGIKDLAQRNKLTASFMAKPSIDEVGSSCHLHVSLWSADDQPLGWADGGMSDIFGAFVAGQLDHAVGLGLMFAPTINSYKRFVPDQFAGTAICVGHDNRSCAFRLVGSEASYRLENRIPGADINPYYAYAATIAAGLDGIERNLPRPPIFSGNAWRDDSLELMPAALHGSIQHFADSKLARSAFGEETHEHLLAFYRAELGAFESGTVTDWERRRYFERI</sequence>
<evidence type="ECO:0000259" key="5">
    <source>
        <dbReference type="PROSITE" id="PS51987"/>
    </source>
</evidence>
<dbReference type="Gene3D" id="3.30.590.10">
    <property type="entry name" value="Glutamine synthetase/guanido kinase, catalytic domain"/>
    <property type="match status" value="1"/>
</dbReference>